<dbReference type="Pfam" id="PF00410">
    <property type="entry name" value="Ribosomal_S8"/>
    <property type="match status" value="1"/>
</dbReference>
<evidence type="ECO:0000313" key="9">
    <source>
        <dbReference type="EMBL" id="MBI3013608.1"/>
    </source>
</evidence>
<dbReference type="Proteomes" id="UP000741360">
    <property type="component" value="Unassembled WGS sequence"/>
</dbReference>
<dbReference type="GO" id="GO:0005737">
    <property type="term" value="C:cytoplasm"/>
    <property type="evidence" value="ECO:0007669"/>
    <property type="project" value="UniProtKB-ARBA"/>
</dbReference>
<protein>
    <recommendedName>
        <fullName evidence="6 8">Small ribosomal subunit protein uS8</fullName>
    </recommendedName>
</protein>
<evidence type="ECO:0000256" key="5">
    <source>
        <dbReference type="ARBA" id="ARBA00023274"/>
    </source>
</evidence>
<dbReference type="NCBIfam" id="NF001109">
    <property type="entry name" value="PRK00136.1"/>
    <property type="match status" value="1"/>
</dbReference>
<evidence type="ECO:0000256" key="6">
    <source>
        <dbReference type="ARBA" id="ARBA00035258"/>
    </source>
</evidence>
<dbReference type="SUPFAM" id="SSF56047">
    <property type="entry name" value="Ribosomal protein S8"/>
    <property type="match status" value="1"/>
</dbReference>
<accession>A0A932GMF6</accession>
<dbReference type="EMBL" id="JACPSX010000010">
    <property type="protein sequence ID" value="MBI3013608.1"/>
    <property type="molecule type" value="Genomic_DNA"/>
</dbReference>
<evidence type="ECO:0000256" key="7">
    <source>
        <dbReference type="ARBA" id="ARBA00046740"/>
    </source>
</evidence>
<keyword evidence="4 8" id="KW-0689">Ribosomal protein</keyword>
<comment type="similarity">
    <text evidence="1 8">Belongs to the universal ribosomal protein uS8 family.</text>
</comment>
<dbReference type="GO" id="GO:1990904">
    <property type="term" value="C:ribonucleoprotein complex"/>
    <property type="evidence" value="ECO:0007669"/>
    <property type="project" value="UniProtKB-KW"/>
</dbReference>
<evidence type="ECO:0000256" key="2">
    <source>
        <dbReference type="ARBA" id="ARBA00022730"/>
    </source>
</evidence>
<evidence type="ECO:0000256" key="4">
    <source>
        <dbReference type="ARBA" id="ARBA00022980"/>
    </source>
</evidence>
<organism evidence="9 10">
    <name type="scientific">Tectimicrobiota bacterium</name>
    <dbReference type="NCBI Taxonomy" id="2528274"/>
    <lineage>
        <taxon>Bacteria</taxon>
        <taxon>Pseudomonadati</taxon>
        <taxon>Nitrospinota/Tectimicrobiota group</taxon>
        <taxon>Candidatus Tectimicrobiota</taxon>
    </lineage>
</organism>
<gene>
    <name evidence="8 9" type="primary">rpsH</name>
    <name evidence="9" type="ORF">HYY65_00760</name>
</gene>
<dbReference type="Gene3D" id="3.30.1490.10">
    <property type="match status" value="1"/>
</dbReference>
<name>A0A932GMF6_UNCTE</name>
<dbReference type="InterPro" id="IPR035987">
    <property type="entry name" value="Ribosomal_uS8_sf"/>
</dbReference>
<dbReference type="GO" id="GO:0006412">
    <property type="term" value="P:translation"/>
    <property type="evidence" value="ECO:0007669"/>
    <property type="project" value="UniProtKB-UniRule"/>
</dbReference>
<keyword evidence="3 8" id="KW-0694">RNA-binding</keyword>
<dbReference type="FunFam" id="3.30.1490.10:FF:000001">
    <property type="entry name" value="30S ribosomal protein S8"/>
    <property type="match status" value="1"/>
</dbReference>
<dbReference type="InterPro" id="IPR000630">
    <property type="entry name" value="Ribosomal_uS8"/>
</dbReference>
<reference evidence="9" key="1">
    <citation type="submission" date="2020-07" db="EMBL/GenBank/DDBJ databases">
        <title>Huge and variable diversity of episymbiotic CPR bacteria and DPANN archaea in groundwater ecosystems.</title>
        <authorList>
            <person name="He C.Y."/>
            <person name="Keren R."/>
            <person name="Whittaker M."/>
            <person name="Farag I.F."/>
            <person name="Doudna J."/>
            <person name="Cate J.H.D."/>
            <person name="Banfield J.F."/>
        </authorList>
    </citation>
    <scope>NUCLEOTIDE SEQUENCE</scope>
    <source>
        <strain evidence="9">NC_groundwater_717_Ag_S-0.2um_59_8</strain>
    </source>
</reference>
<keyword evidence="2 8" id="KW-0699">rRNA-binding</keyword>
<dbReference type="GO" id="GO:0003735">
    <property type="term" value="F:structural constituent of ribosome"/>
    <property type="evidence" value="ECO:0007669"/>
    <property type="project" value="InterPro"/>
</dbReference>
<dbReference type="HAMAP" id="MF_01302_B">
    <property type="entry name" value="Ribosomal_uS8_B"/>
    <property type="match status" value="1"/>
</dbReference>
<dbReference type="PANTHER" id="PTHR11758">
    <property type="entry name" value="40S RIBOSOMAL PROTEIN S15A"/>
    <property type="match status" value="1"/>
</dbReference>
<comment type="subunit">
    <text evidence="7 8">Part of the 30S ribosomal subunit. Contacts proteins S5 and S12.</text>
</comment>
<keyword evidence="5 8" id="KW-0687">Ribonucleoprotein</keyword>
<dbReference type="GO" id="GO:0019843">
    <property type="term" value="F:rRNA binding"/>
    <property type="evidence" value="ECO:0007669"/>
    <property type="project" value="UniProtKB-UniRule"/>
</dbReference>
<dbReference type="Gene3D" id="3.30.1370.30">
    <property type="match status" value="1"/>
</dbReference>
<dbReference type="GO" id="GO:0005840">
    <property type="term" value="C:ribosome"/>
    <property type="evidence" value="ECO:0007669"/>
    <property type="project" value="UniProtKB-KW"/>
</dbReference>
<evidence type="ECO:0000256" key="3">
    <source>
        <dbReference type="ARBA" id="ARBA00022884"/>
    </source>
</evidence>
<evidence type="ECO:0000256" key="8">
    <source>
        <dbReference type="HAMAP-Rule" id="MF_01302"/>
    </source>
</evidence>
<dbReference type="AlphaFoldDB" id="A0A932GMF6"/>
<dbReference type="FunFam" id="3.30.1370.30:FF:000002">
    <property type="entry name" value="30S ribosomal protein S8"/>
    <property type="match status" value="1"/>
</dbReference>
<evidence type="ECO:0000256" key="1">
    <source>
        <dbReference type="ARBA" id="ARBA00006471"/>
    </source>
</evidence>
<comment type="function">
    <text evidence="8">One of the primary rRNA binding proteins, it binds directly to 16S rRNA central domain where it helps coordinate assembly of the platform of the 30S subunit.</text>
</comment>
<sequence>MSMTDPIADLLTRIRNGLMARHEAVDVPASQIKLAIAGILQEEGYIRNVTLVKDRKQGILHIELKYEGGTESVIQGLKRMSTPGRRLYAGYRELPRVLHGLGIAILSTPQGIMTDQACRKLRVGGEVLCYVW</sequence>
<proteinExistence type="inferred from homology"/>
<evidence type="ECO:0000313" key="10">
    <source>
        <dbReference type="Proteomes" id="UP000741360"/>
    </source>
</evidence>
<comment type="caution">
    <text evidence="9">The sequence shown here is derived from an EMBL/GenBank/DDBJ whole genome shotgun (WGS) entry which is preliminary data.</text>
</comment>